<organism evidence="3 4">
    <name type="scientific">Mesomycoplasma hyorhinis SK76</name>
    <dbReference type="NCBI Taxonomy" id="1118964"/>
    <lineage>
        <taxon>Bacteria</taxon>
        <taxon>Bacillati</taxon>
        <taxon>Mycoplasmatota</taxon>
        <taxon>Mycoplasmoidales</taxon>
        <taxon>Metamycoplasmataceae</taxon>
        <taxon>Mesomycoplasma</taxon>
    </lineage>
</organism>
<dbReference type="EMBL" id="CP003914">
    <property type="protein sequence ID" value="AFX74387.1"/>
    <property type="molecule type" value="Genomic_DNA"/>
</dbReference>
<dbReference type="SUPFAM" id="SSF56214">
    <property type="entry name" value="4'-phosphopantetheinyl transferase"/>
    <property type="match status" value="1"/>
</dbReference>
<name>A0AAI8AMX0_MESHY</name>
<feature type="domain" description="4'-phosphopantetheinyl transferase" evidence="2">
    <location>
        <begin position="2"/>
        <end position="98"/>
    </location>
</feature>
<evidence type="ECO:0000256" key="1">
    <source>
        <dbReference type="ARBA" id="ARBA00022679"/>
    </source>
</evidence>
<dbReference type="Pfam" id="PF01648">
    <property type="entry name" value="ACPS"/>
    <property type="match status" value="1"/>
</dbReference>
<dbReference type="InterPro" id="IPR008278">
    <property type="entry name" value="4-PPantetheinyl_Trfase_dom"/>
</dbReference>
<proteinExistence type="predicted"/>
<gene>
    <name evidence="3" type="ORF">MOS_463</name>
</gene>
<sequence length="106" mass="12913">MIGIDIANIQRFRNKSQTFLKKILHNEEILEYSLLDFEEDKLRFLATRWAIKEALFKCDNSFFYFNKINLKYNDRKYFIEHFEKQFFISTSNEENIVVAVVMKIKE</sequence>
<reference evidence="3 4" key="1">
    <citation type="journal article" date="2013" name="Genome Announc.">
        <title>Complete Genome Sequence of Mycoplasma hyorhinis Strain SK76.</title>
        <authorList>
            <person name="Goodison S."/>
            <person name="Urquidi V."/>
            <person name="Kumar D."/>
            <person name="Reyes L."/>
            <person name="Rosser C.J."/>
        </authorList>
    </citation>
    <scope>NUCLEOTIDE SEQUENCE [LARGE SCALE GENOMIC DNA]</scope>
    <source>
        <strain evidence="3 4">SK76</strain>
    </source>
</reference>
<dbReference type="Proteomes" id="UP000009399">
    <property type="component" value="Chromosome"/>
</dbReference>
<accession>A0AAI8AMX0</accession>
<dbReference type="GeneID" id="93248568"/>
<dbReference type="GO" id="GO:0008897">
    <property type="term" value="F:holo-[acyl-carrier-protein] synthase activity"/>
    <property type="evidence" value="ECO:0007669"/>
    <property type="project" value="InterPro"/>
</dbReference>
<dbReference type="GO" id="GO:0000287">
    <property type="term" value="F:magnesium ion binding"/>
    <property type="evidence" value="ECO:0007669"/>
    <property type="project" value="InterPro"/>
</dbReference>
<evidence type="ECO:0000259" key="2">
    <source>
        <dbReference type="Pfam" id="PF01648"/>
    </source>
</evidence>
<keyword evidence="1" id="KW-0808">Transferase</keyword>
<dbReference type="RefSeq" id="WP_013302237.1">
    <property type="nucleotide sequence ID" value="NC_019552.1"/>
</dbReference>
<dbReference type="Gene3D" id="3.90.470.20">
    <property type="entry name" value="4'-phosphopantetheinyl transferase domain"/>
    <property type="match status" value="1"/>
</dbReference>
<dbReference type="KEGG" id="mhs:MOS_463"/>
<dbReference type="AlphaFoldDB" id="A0AAI8AMX0"/>
<protein>
    <submittedName>
        <fullName evidence="3">Holo-acyl-carrier protein synthase</fullName>
    </submittedName>
</protein>
<dbReference type="InterPro" id="IPR037143">
    <property type="entry name" value="4-PPantetheinyl_Trfase_dom_sf"/>
</dbReference>
<evidence type="ECO:0000313" key="4">
    <source>
        <dbReference type="Proteomes" id="UP000009399"/>
    </source>
</evidence>
<evidence type="ECO:0000313" key="3">
    <source>
        <dbReference type="EMBL" id="AFX74387.1"/>
    </source>
</evidence>